<accession>A0A0G0WBL0</accession>
<reference evidence="1 2" key="1">
    <citation type="journal article" date="2015" name="Nature">
        <title>rRNA introns, odd ribosomes, and small enigmatic genomes across a large radiation of phyla.</title>
        <authorList>
            <person name="Brown C.T."/>
            <person name="Hug L.A."/>
            <person name="Thomas B.C."/>
            <person name="Sharon I."/>
            <person name="Castelle C.J."/>
            <person name="Singh A."/>
            <person name="Wilkins M.J."/>
            <person name="Williams K.H."/>
            <person name="Banfield J.F."/>
        </authorList>
    </citation>
    <scope>NUCLEOTIDE SEQUENCE [LARGE SCALE GENOMIC DNA]</scope>
</reference>
<dbReference type="PANTHER" id="PTHR20836:SF0">
    <property type="entry name" value="4-HYDROXY-TETRAHYDRODIPICOLINATE REDUCTASE 1, CHLOROPLASTIC-RELATED"/>
    <property type="match status" value="1"/>
</dbReference>
<evidence type="ECO:0000313" key="1">
    <source>
        <dbReference type="EMBL" id="KKS09462.1"/>
    </source>
</evidence>
<gene>
    <name evidence="1" type="ORF">UU65_C0002G0240</name>
</gene>
<dbReference type="EMBL" id="LCBL01000002">
    <property type="protein sequence ID" value="KKS09462.1"/>
    <property type="molecule type" value="Genomic_DNA"/>
</dbReference>
<dbReference type="Gene3D" id="3.30.360.10">
    <property type="entry name" value="Dihydrodipicolinate Reductase, domain 2"/>
    <property type="match status" value="1"/>
</dbReference>
<comment type="caution">
    <text evidence="1">The sequence shown here is derived from an EMBL/GenBank/DDBJ whole genome shotgun (WGS) entry which is preliminary data.</text>
</comment>
<dbReference type="PANTHER" id="PTHR20836">
    <property type="entry name" value="DIHYDRODIPICOLINATE REDUCTASE"/>
    <property type="match status" value="1"/>
</dbReference>
<dbReference type="AlphaFoldDB" id="A0A0G0WBL0"/>
<protein>
    <submittedName>
        <fullName evidence="1">Uncharacterized protein</fullName>
    </submittedName>
</protein>
<dbReference type="GO" id="GO:0009089">
    <property type="term" value="P:lysine biosynthetic process via diaminopimelate"/>
    <property type="evidence" value="ECO:0007669"/>
    <property type="project" value="InterPro"/>
</dbReference>
<proteinExistence type="predicted"/>
<dbReference type="Gene3D" id="3.40.50.720">
    <property type="entry name" value="NAD(P)-binding Rossmann-like Domain"/>
    <property type="match status" value="1"/>
</dbReference>
<name>A0A0G0WBL0_UNCC2</name>
<sequence length="291" mass="31826">MISKEKTHVLIAGADGNLGKQVAWALLGDKEGRYNVLPYTTSNTSLGVNFEGYMDQGRGGHIEMEAYTFGSPAFAEKLLQDKEELGSFLVVDCTTIRQADVAEFYASVLVGLPTIIMGTIGLKNPENEKDLTALAEEHKDDNFTVSRVTNGAAAIAAILKALSTIPQESPNAFTGLRFLPGETHQAKKKDPSGTAKQVIDIFDRAGADTSAVLYSERDPSVQGGMWGVPPEHLDGHAYHKFTLVGEDQKITIMTEINGRKPYALGMRDVILPEIIRRLTEEPDKWQGSFVW</sequence>
<dbReference type="GO" id="GO:0019877">
    <property type="term" value="P:diaminopimelate biosynthetic process"/>
    <property type="evidence" value="ECO:0007669"/>
    <property type="project" value="TreeGrafter"/>
</dbReference>
<dbReference type="GO" id="GO:0008839">
    <property type="term" value="F:4-hydroxy-tetrahydrodipicolinate reductase"/>
    <property type="evidence" value="ECO:0007669"/>
    <property type="project" value="InterPro"/>
</dbReference>
<dbReference type="InterPro" id="IPR023940">
    <property type="entry name" value="DHDPR_bac"/>
</dbReference>
<evidence type="ECO:0000313" key="2">
    <source>
        <dbReference type="Proteomes" id="UP000033869"/>
    </source>
</evidence>
<organism evidence="1 2">
    <name type="scientific">candidate division CPR2 bacterium GW2011_GWC1_41_48</name>
    <dbReference type="NCBI Taxonomy" id="1618344"/>
    <lineage>
        <taxon>Bacteria</taxon>
        <taxon>Bacteria division CPR2</taxon>
    </lineage>
</organism>
<dbReference type="Proteomes" id="UP000033869">
    <property type="component" value="Unassembled WGS sequence"/>
</dbReference>